<evidence type="ECO:0000313" key="2">
    <source>
        <dbReference type="EMBL" id="MFC4233140.1"/>
    </source>
</evidence>
<feature type="domain" description="N-acetyltransferase" evidence="1">
    <location>
        <begin position="80"/>
        <end position="238"/>
    </location>
</feature>
<organism evidence="2 3">
    <name type="scientific">Parasediminibacterium paludis</name>
    <dbReference type="NCBI Taxonomy" id="908966"/>
    <lineage>
        <taxon>Bacteria</taxon>
        <taxon>Pseudomonadati</taxon>
        <taxon>Bacteroidota</taxon>
        <taxon>Chitinophagia</taxon>
        <taxon>Chitinophagales</taxon>
        <taxon>Chitinophagaceae</taxon>
        <taxon>Parasediminibacterium</taxon>
    </lineage>
</organism>
<dbReference type="SUPFAM" id="SSF55729">
    <property type="entry name" value="Acyl-CoA N-acyltransferases (Nat)"/>
    <property type="match status" value="1"/>
</dbReference>
<sequence>MEIDTHCVRADEEGFKGQILDVMLKLGYYRTQHLMFTCIQTQADENSYVIPVFWLRTNVATINEHKQARSIRKKCAQFTVNIVPAVVTDEVEALYHLYRHHVPFNTSDTCTSYLHQPYLDNPFESYMVQVRDGALLIAAGFFDKGSRTIAGIMNMYHPNYQSFSLGKYLMLQKIDFARANGIAWYYTGYISTASTRFDYKTFPDIASVEVYLPVEKKWVPYRFMDKTHLHDYYMNYLV</sequence>
<protein>
    <recommendedName>
        <fullName evidence="1">N-acetyltransferase domain-containing protein</fullName>
    </recommendedName>
</protein>
<accession>A0ABV8Q1Z2</accession>
<dbReference type="RefSeq" id="WP_379015289.1">
    <property type="nucleotide sequence ID" value="NZ_JBHSDC010000029.1"/>
</dbReference>
<gene>
    <name evidence="2" type="ORF">ACFOW1_14660</name>
</gene>
<dbReference type="Pfam" id="PF04377">
    <property type="entry name" value="ATE_C"/>
    <property type="match status" value="1"/>
</dbReference>
<reference evidence="3" key="1">
    <citation type="journal article" date="2019" name="Int. J. Syst. Evol. Microbiol.">
        <title>The Global Catalogue of Microorganisms (GCM) 10K type strain sequencing project: providing services to taxonomists for standard genome sequencing and annotation.</title>
        <authorList>
            <consortium name="The Broad Institute Genomics Platform"/>
            <consortium name="The Broad Institute Genome Sequencing Center for Infectious Disease"/>
            <person name="Wu L."/>
            <person name="Ma J."/>
        </authorList>
    </citation>
    <scope>NUCLEOTIDE SEQUENCE [LARGE SCALE GENOMIC DNA]</scope>
    <source>
        <strain evidence="3">CECT 8010</strain>
    </source>
</reference>
<dbReference type="InterPro" id="IPR007472">
    <property type="entry name" value="N-end_Aminoacyl_Trfase_C"/>
</dbReference>
<evidence type="ECO:0000313" key="3">
    <source>
        <dbReference type="Proteomes" id="UP001595906"/>
    </source>
</evidence>
<dbReference type="PROSITE" id="PS51186">
    <property type="entry name" value="GNAT"/>
    <property type="match status" value="1"/>
</dbReference>
<comment type="caution">
    <text evidence="2">The sequence shown here is derived from an EMBL/GenBank/DDBJ whole genome shotgun (WGS) entry which is preliminary data.</text>
</comment>
<dbReference type="Proteomes" id="UP001595906">
    <property type="component" value="Unassembled WGS sequence"/>
</dbReference>
<dbReference type="InterPro" id="IPR016181">
    <property type="entry name" value="Acyl_CoA_acyltransferase"/>
</dbReference>
<dbReference type="EMBL" id="JBHSDC010000029">
    <property type="protein sequence ID" value="MFC4233140.1"/>
    <property type="molecule type" value="Genomic_DNA"/>
</dbReference>
<evidence type="ECO:0000259" key="1">
    <source>
        <dbReference type="PROSITE" id="PS51186"/>
    </source>
</evidence>
<keyword evidence="3" id="KW-1185">Reference proteome</keyword>
<proteinExistence type="predicted"/>
<name>A0ABV8Q1Z2_9BACT</name>
<dbReference type="InterPro" id="IPR000182">
    <property type="entry name" value="GNAT_dom"/>
</dbReference>